<dbReference type="EMBL" id="LSMT01000252">
    <property type="protein sequence ID" value="PFX22074.1"/>
    <property type="molecule type" value="Genomic_DNA"/>
</dbReference>
<feature type="domain" description="Reverse transcriptase" evidence="1">
    <location>
        <begin position="212"/>
        <end position="553"/>
    </location>
</feature>
<accession>A0A2B4RUE5</accession>
<keyword evidence="3" id="KW-1185">Reference proteome</keyword>
<dbReference type="OrthoDB" id="5973734at2759"/>
<comment type="caution">
    <text evidence="2">The sequence shown here is derived from an EMBL/GenBank/DDBJ whole genome shotgun (WGS) entry which is preliminary data.</text>
</comment>
<organism evidence="2 3">
    <name type="scientific">Stylophora pistillata</name>
    <name type="common">Smooth cauliflower coral</name>
    <dbReference type="NCBI Taxonomy" id="50429"/>
    <lineage>
        <taxon>Eukaryota</taxon>
        <taxon>Metazoa</taxon>
        <taxon>Cnidaria</taxon>
        <taxon>Anthozoa</taxon>
        <taxon>Hexacorallia</taxon>
        <taxon>Scleractinia</taxon>
        <taxon>Astrocoeniina</taxon>
        <taxon>Pocilloporidae</taxon>
        <taxon>Stylophora</taxon>
    </lineage>
</organism>
<dbReference type="PROSITE" id="PS00028">
    <property type="entry name" value="ZINC_FINGER_C2H2_1"/>
    <property type="match status" value="1"/>
</dbReference>
<dbReference type="PROSITE" id="PS50878">
    <property type="entry name" value="RT_POL"/>
    <property type="match status" value="1"/>
</dbReference>
<gene>
    <name evidence="2" type="primary">RTase</name>
    <name evidence="2" type="ORF">AWC38_SpisGene13421</name>
</gene>
<dbReference type="GO" id="GO:0003964">
    <property type="term" value="F:RNA-directed DNA polymerase activity"/>
    <property type="evidence" value="ECO:0007669"/>
    <property type="project" value="UniProtKB-KW"/>
</dbReference>
<evidence type="ECO:0000313" key="3">
    <source>
        <dbReference type="Proteomes" id="UP000225706"/>
    </source>
</evidence>
<dbReference type="SUPFAM" id="SSF56672">
    <property type="entry name" value="DNA/RNA polymerases"/>
    <property type="match status" value="1"/>
</dbReference>
<protein>
    <submittedName>
        <fullName evidence="2">Putative RNA-directed DNA polymerase from transposon BS</fullName>
    </submittedName>
</protein>
<keyword evidence="2" id="KW-0548">Nucleotidyltransferase</keyword>
<dbReference type="InterPro" id="IPR058912">
    <property type="entry name" value="HTH_animal"/>
</dbReference>
<dbReference type="Pfam" id="PF26215">
    <property type="entry name" value="HTH_animal"/>
    <property type="match status" value="1"/>
</dbReference>
<evidence type="ECO:0000313" key="2">
    <source>
        <dbReference type="EMBL" id="PFX22074.1"/>
    </source>
</evidence>
<dbReference type="Proteomes" id="UP000225706">
    <property type="component" value="Unassembled WGS sequence"/>
</dbReference>
<dbReference type="Pfam" id="PF00078">
    <property type="entry name" value="RVT_1"/>
    <property type="match status" value="1"/>
</dbReference>
<sequence length="808" mass="91988">MNDRNQPTRVTSDTQTLIDLVITSKPEIIKGAIKTTELGISDHKLVLATIWSKTKRPPPKIVRARTFKIFDQAAFKDIYQVHEPYREVKIRNVSVPWITPQIRHLINKRFKMLKMAQRLGDPNLWAEYQELRNRATREVRLSKNKYYLELLNEVKDCKSYWRLVKNATNGVIVSSMAKLRADKASGPDRVAPKHLKFAGDSIIPSLLSVFQISATYNSVPATWKAANISALYKSDDETVKQNYRPISLLSVPGKLMESMVASTIAMHVTEQGLGNPHQWAYKKGHSTELLLVKITDDWRQAIDKKHVVGVVFVDFRKAFDAIPHSILLQKLQSLGVAGDLWCWIRDYLSGRTQVTTINGCQSQAMPVTFGVPQGSVLGPILFSIFCNDLPNITEGIDGDPQLHMYADDATVYVSAPTSDLVASKLNEVLARLYTWCCENYLTPHPTKTEYILLGGRGQFTGQKQAIKMDGVAMGSPLGPLLANVFMSSIEDTLERQRKLPSYYRRYVDDTLTVMPDLATATTFLHTLNSAHTSVKFTMEVEKNSKLPFLGTELLNHAPRIETKVYVKPTNTGLLLHYQSHVDNRYKRSLLKTMLDRAHRLSSSWAHFSDECDRLKKVFARLKYPERLVNSTINTFLQSRIVGTQPTQTPKEPISIVRVVIPFKDQESANYVKKELKNLSMKVQTTVQPVFVSRKVGQDLKVREIKPQIVNQQRVVYQFQCDLCDAGYVGYTRGHLHTRVDGHKRKASSIYKHYHERHSEVPKDLLKRFSILKKCSNKFDCLVNEMLFIRDLKPTLNVQSDSIRAKVFV</sequence>
<keyword evidence="2" id="KW-0808">Transferase</keyword>
<proteinExistence type="predicted"/>
<dbReference type="AlphaFoldDB" id="A0A2B4RUE5"/>
<name>A0A2B4RUE5_STYPI</name>
<dbReference type="InterPro" id="IPR013087">
    <property type="entry name" value="Znf_C2H2_type"/>
</dbReference>
<dbReference type="InterPro" id="IPR000477">
    <property type="entry name" value="RT_dom"/>
</dbReference>
<reference evidence="3" key="1">
    <citation type="journal article" date="2017" name="bioRxiv">
        <title>Comparative analysis of the genomes of Stylophora pistillata and Acropora digitifera provides evidence for extensive differences between species of corals.</title>
        <authorList>
            <person name="Voolstra C.R."/>
            <person name="Li Y."/>
            <person name="Liew Y.J."/>
            <person name="Baumgarten S."/>
            <person name="Zoccola D."/>
            <person name="Flot J.-F."/>
            <person name="Tambutte S."/>
            <person name="Allemand D."/>
            <person name="Aranda M."/>
        </authorList>
    </citation>
    <scope>NUCLEOTIDE SEQUENCE [LARGE SCALE GENOMIC DNA]</scope>
</reference>
<dbReference type="CDD" id="cd00304">
    <property type="entry name" value="RT_like"/>
    <property type="match status" value="1"/>
</dbReference>
<evidence type="ECO:0000259" key="1">
    <source>
        <dbReference type="PROSITE" id="PS50878"/>
    </source>
</evidence>
<dbReference type="CDD" id="cd01650">
    <property type="entry name" value="RT_nLTR_like"/>
    <property type="match status" value="1"/>
</dbReference>
<dbReference type="InterPro" id="IPR043502">
    <property type="entry name" value="DNA/RNA_pol_sf"/>
</dbReference>
<keyword evidence="2" id="KW-0695">RNA-directed DNA polymerase</keyword>
<dbReference type="PANTHER" id="PTHR33332">
    <property type="entry name" value="REVERSE TRANSCRIPTASE DOMAIN-CONTAINING PROTEIN"/>
    <property type="match status" value="1"/>
</dbReference>